<protein>
    <submittedName>
        <fullName evidence="1">Uncharacterized protein</fullName>
    </submittedName>
</protein>
<name>A0ABR1KBA1_9PEZI</name>
<gene>
    <name evidence="1" type="ORF">IWZ03DRAFT_61155</name>
</gene>
<dbReference type="Proteomes" id="UP001363622">
    <property type="component" value="Unassembled WGS sequence"/>
</dbReference>
<organism evidence="1 2">
    <name type="scientific">Phyllosticta citriasiana</name>
    <dbReference type="NCBI Taxonomy" id="595635"/>
    <lineage>
        <taxon>Eukaryota</taxon>
        <taxon>Fungi</taxon>
        <taxon>Dikarya</taxon>
        <taxon>Ascomycota</taxon>
        <taxon>Pezizomycotina</taxon>
        <taxon>Dothideomycetes</taxon>
        <taxon>Dothideomycetes incertae sedis</taxon>
        <taxon>Botryosphaeriales</taxon>
        <taxon>Phyllostictaceae</taxon>
        <taxon>Phyllosticta</taxon>
    </lineage>
</organism>
<evidence type="ECO:0000313" key="2">
    <source>
        <dbReference type="Proteomes" id="UP001363622"/>
    </source>
</evidence>
<dbReference type="EMBL" id="JBBPHU010000012">
    <property type="protein sequence ID" value="KAK7511492.1"/>
    <property type="molecule type" value="Genomic_DNA"/>
</dbReference>
<comment type="caution">
    <text evidence="1">The sequence shown here is derived from an EMBL/GenBank/DDBJ whole genome shotgun (WGS) entry which is preliminary data.</text>
</comment>
<keyword evidence="2" id="KW-1185">Reference proteome</keyword>
<evidence type="ECO:0000313" key="1">
    <source>
        <dbReference type="EMBL" id="KAK7511492.1"/>
    </source>
</evidence>
<proteinExistence type="predicted"/>
<accession>A0ABR1KBA1</accession>
<reference evidence="1 2" key="1">
    <citation type="submission" date="2024-04" db="EMBL/GenBank/DDBJ databases">
        <title>Phyllosticta paracitricarpa is synonymous to the EU quarantine fungus P. citricarpa based on phylogenomic analyses.</title>
        <authorList>
            <consortium name="Lawrence Berkeley National Laboratory"/>
            <person name="Van Ingen-Buijs V.A."/>
            <person name="Van Westerhoven A.C."/>
            <person name="Haridas S."/>
            <person name="Skiadas P."/>
            <person name="Martin F."/>
            <person name="Groenewald J.Z."/>
            <person name="Crous P.W."/>
            <person name="Seidl M.F."/>
        </authorList>
    </citation>
    <scope>NUCLEOTIDE SEQUENCE [LARGE SCALE GENOMIC DNA]</scope>
    <source>
        <strain evidence="1 2">CBS 123371</strain>
    </source>
</reference>
<sequence length="228" mass="25588">MGIHALPRPAIPVTTQSMLGFSRRSIISHTHSLQCPPIAPENQDGQPCALLASTFLRSGFQTTLSRRQPASAPAHACRFKRGNIQNHDHQSRSQPWLDHYSSDDLSLVASIRVRWRMLSSIRRAAPTTRIATSRKHQQLALPSLPSDRYVLKSWFTGSLTDTSRRRWAGFSAQLPTASGRLKHAARGVGGITLSAVAFSNPSLVPVCRHRRSRLEPMSRWTTERLLWW</sequence>